<dbReference type="EMBL" id="CP120733">
    <property type="protein sequence ID" value="WFD10002.1"/>
    <property type="molecule type" value="Genomic_DNA"/>
</dbReference>
<protein>
    <submittedName>
        <fullName evidence="7">Cation:proton antiporter</fullName>
    </submittedName>
</protein>
<reference evidence="7 8" key="1">
    <citation type="submission" date="2023-03" db="EMBL/GenBank/DDBJ databases">
        <title>Complete genome sequence of Tepidibacter sp. SWIR-1, isolated from a deep-sea hydrothermal vent.</title>
        <authorList>
            <person name="Li X."/>
        </authorList>
    </citation>
    <scope>NUCLEOTIDE SEQUENCE [LARGE SCALE GENOMIC DNA]</scope>
    <source>
        <strain evidence="7 8">SWIR-1</strain>
    </source>
</reference>
<feature type="transmembrane region" description="Helical" evidence="5">
    <location>
        <begin position="270"/>
        <end position="290"/>
    </location>
</feature>
<feature type="transmembrane region" description="Helical" evidence="5">
    <location>
        <begin position="110"/>
        <end position="130"/>
    </location>
</feature>
<feature type="transmembrane region" description="Helical" evidence="5">
    <location>
        <begin position="185"/>
        <end position="208"/>
    </location>
</feature>
<evidence type="ECO:0000256" key="3">
    <source>
        <dbReference type="ARBA" id="ARBA00022989"/>
    </source>
</evidence>
<evidence type="ECO:0000256" key="4">
    <source>
        <dbReference type="ARBA" id="ARBA00023136"/>
    </source>
</evidence>
<accession>A0ABY8EEU3</accession>
<feature type="transmembrane region" description="Helical" evidence="5">
    <location>
        <begin position="150"/>
        <end position="173"/>
    </location>
</feature>
<sequence length="393" mass="41383">MAGSLAIIIILGLLMNELFEKIKLPGLLGMLILGIIIGPYGIDLIDNGVLNISSDLRKIALIVILLRAGLGISTGELKRVGISAAKLSFIPGIMEGFTIAFLSIKILGFSFIQGGILGFIIAAVSPAVVVPQMLELMNNKLGTNKGVPTLIVAGASIDDVFAITIFTTFLGLYSGSHINITMKLIGIPVSILLGILLGVIIGIIIIKILKIYNIHNTKKVLIVLGVAILLTTLEDVLKDTVEIASLLGVMTMGFIIREKSPKLSEVLSNGFNHIWLFAQILLFVLVGAQVNTSVAFASGFEGLIIICIGLLARSLGVLISVKGTDLNYKERLFCVISYTPKATVQAAIGGIPLAAGVASGEVILAIAVLAIIFTAPLGALGIKLSSKRLLVQE</sequence>
<evidence type="ECO:0000256" key="1">
    <source>
        <dbReference type="ARBA" id="ARBA00004141"/>
    </source>
</evidence>
<evidence type="ECO:0000313" key="8">
    <source>
        <dbReference type="Proteomes" id="UP001222800"/>
    </source>
</evidence>
<dbReference type="Gene3D" id="1.20.1530.20">
    <property type="match status" value="1"/>
</dbReference>
<dbReference type="RefSeq" id="WP_277731980.1">
    <property type="nucleotide sequence ID" value="NZ_CP120733.1"/>
</dbReference>
<organism evidence="7 8">
    <name type="scientific">Tepidibacter hydrothermalis</name>
    <dbReference type="NCBI Taxonomy" id="3036126"/>
    <lineage>
        <taxon>Bacteria</taxon>
        <taxon>Bacillati</taxon>
        <taxon>Bacillota</taxon>
        <taxon>Clostridia</taxon>
        <taxon>Peptostreptococcales</taxon>
        <taxon>Peptostreptococcaceae</taxon>
        <taxon>Tepidibacter</taxon>
    </lineage>
</organism>
<comment type="subcellular location">
    <subcellularLocation>
        <location evidence="1">Membrane</location>
        <topology evidence="1">Multi-pass membrane protein</topology>
    </subcellularLocation>
</comment>
<dbReference type="PANTHER" id="PTHR31102">
    <property type="match status" value="1"/>
</dbReference>
<keyword evidence="3 5" id="KW-1133">Transmembrane helix</keyword>
<feature type="transmembrane region" description="Helical" evidence="5">
    <location>
        <begin position="362"/>
        <end position="382"/>
    </location>
</feature>
<keyword evidence="8" id="KW-1185">Reference proteome</keyword>
<feature type="transmembrane region" description="Helical" evidence="5">
    <location>
        <begin position="302"/>
        <end position="321"/>
    </location>
</feature>
<dbReference type="InterPro" id="IPR038770">
    <property type="entry name" value="Na+/solute_symporter_sf"/>
</dbReference>
<dbReference type="InterPro" id="IPR051843">
    <property type="entry name" value="CPA1_transporter"/>
</dbReference>
<dbReference type="Pfam" id="PF00999">
    <property type="entry name" value="Na_H_Exchanger"/>
    <property type="match status" value="1"/>
</dbReference>
<feature type="transmembrane region" description="Helical" evidence="5">
    <location>
        <begin position="24"/>
        <end position="42"/>
    </location>
</feature>
<feature type="domain" description="Cation/H+ exchanger transmembrane" evidence="6">
    <location>
        <begin position="9"/>
        <end position="381"/>
    </location>
</feature>
<gene>
    <name evidence="7" type="ORF">P4S50_16740</name>
</gene>
<keyword evidence="2 5" id="KW-0812">Transmembrane</keyword>
<evidence type="ECO:0000313" key="7">
    <source>
        <dbReference type="EMBL" id="WFD10002.1"/>
    </source>
</evidence>
<feature type="transmembrane region" description="Helical" evidence="5">
    <location>
        <begin position="333"/>
        <end position="356"/>
    </location>
</feature>
<proteinExistence type="predicted"/>
<keyword evidence="4 5" id="KW-0472">Membrane</keyword>
<evidence type="ECO:0000256" key="2">
    <source>
        <dbReference type="ARBA" id="ARBA00022692"/>
    </source>
</evidence>
<dbReference type="Proteomes" id="UP001222800">
    <property type="component" value="Chromosome"/>
</dbReference>
<evidence type="ECO:0000259" key="6">
    <source>
        <dbReference type="Pfam" id="PF00999"/>
    </source>
</evidence>
<name>A0ABY8EEU3_9FIRM</name>
<dbReference type="PANTHER" id="PTHR31102:SF1">
    <property type="entry name" value="CATION_H+ EXCHANGER DOMAIN-CONTAINING PROTEIN"/>
    <property type="match status" value="1"/>
</dbReference>
<dbReference type="InterPro" id="IPR006153">
    <property type="entry name" value="Cation/H_exchanger_TM"/>
</dbReference>
<evidence type="ECO:0000256" key="5">
    <source>
        <dbReference type="SAM" id="Phobius"/>
    </source>
</evidence>